<dbReference type="GO" id="GO:0000105">
    <property type="term" value="P:L-histidine biosynthetic process"/>
    <property type="evidence" value="ECO:0007669"/>
    <property type="project" value="UniProtKB-UniPathway"/>
</dbReference>
<evidence type="ECO:0000256" key="4">
    <source>
        <dbReference type="ARBA" id="ARBA00012809"/>
    </source>
</evidence>
<dbReference type="GO" id="GO:0016829">
    <property type="term" value="F:lyase activity"/>
    <property type="evidence" value="ECO:0007669"/>
    <property type="project" value="UniProtKB-KW"/>
</dbReference>
<reference evidence="12 13" key="1">
    <citation type="journal article" date="2016" name="Nat. Commun.">
        <title>Thousands of microbial genomes shed light on interconnected biogeochemical processes in an aquifer system.</title>
        <authorList>
            <person name="Anantharaman K."/>
            <person name="Brown C.T."/>
            <person name="Hug L.A."/>
            <person name="Sharon I."/>
            <person name="Castelle C.J."/>
            <person name="Probst A.J."/>
            <person name="Thomas B.C."/>
            <person name="Singh A."/>
            <person name="Wilkins M.J."/>
            <person name="Karaoz U."/>
            <person name="Brodie E.L."/>
            <person name="Williams K.H."/>
            <person name="Hubbard S.S."/>
            <person name="Banfield J.F."/>
        </authorList>
    </citation>
    <scope>NUCLEOTIDE SEQUENCE [LARGE SCALE GENOMIC DNA]</scope>
</reference>
<dbReference type="AlphaFoldDB" id="A0A1F5HAW1"/>
<evidence type="ECO:0000256" key="9">
    <source>
        <dbReference type="ARBA" id="ARBA00030264"/>
    </source>
</evidence>
<evidence type="ECO:0000256" key="7">
    <source>
        <dbReference type="ARBA" id="ARBA00023239"/>
    </source>
</evidence>
<dbReference type="CDD" id="cd04731">
    <property type="entry name" value="HisF"/>
    <property type="match status" value="1"/>
</dbReference>
<comment type="pathway">
    <text evidence="1">Amino-acid biosynthesis; L-histidine biosynthesis; L-histidine from 5-phospho-alpha-D-ribose 1-diphosphate: step 5/9.</text>
</comment>
<keyword evidence="5 11" id="KW-0028">Amino-acid biosynthesis</keyword>
<dbReference type="GO" id="GO:0000107">
    <property type="term" value="F:imidazoleglycerol-phosphate synthase activity"/>
    <property type="evidence" value="ECO:0007669"/>
    <property type="project" value="InterPro"/>
</dbReference>
<protein>
    <recommendedName>
        <fullName evidence="4">imidazole glycerol-phosphate synthase</fullName>
        <ecNumber evidence="4">4.3.2.10</ecNumber>
    </recommendedName>
    <alternativeName>
        <fullName evidence="9">IGP synthase cyclase subunit</fullName>
    </alternativeName>
</protein>
<dbReference type="InterPro" id="IPR013785">
    <property type="entry name" value="Aldolase_TIM"/>
</dbReference>
<dbReference type="STRING" id="1797737.A2196_00740"/>
<keyword evidence="7" id="KW-0456">Lyase</keyword>
<evidence type="ECO:0000256" key="2">
    <source>
        <dbReference type="ARBA" id="ARBA00009667"/>
    </source>
</evidence>
<dbReference type="UniPathway" id="UPA00031">
    <property type="reaction ID" value="UER00010"/>
</dbReference>
<evidence type="ECO:0000256" key="3">
    <source>
        <dbReference type="ARBA" id="ARBA00011152"/>
    </source>
</evidence>
<evidence type="ECO:0000313" key="13">
    <source>
        <dbReference type="Proteomes" id="UP000176751"/>
    </source>
</evidence>
<evidence type="ECO:0000256" key="10">
    <source>
        <dbReference type="ARBA" id="ARBA00047838"/>
    </source>
</evidence>
<dbReference type="EMBL" id="MFCA01000029">
    <property type="protein sequence ID" value="OGE01220.1"/>
    <property type="molecule type" value="Genomic_DNA"/>
</dbReference>
<accession>A0A1F5HAW1</accession>
<evidence type="ECO:0000256" key="6">
    <source>
        <dbReference type="ARBA" id="ARBA00023102"/>
    </source>
</evidence>
<dbReference type="PANTHER" id="PTHR21235">
    <property type="entry name" value="IMIDAZOLE GLYCEROL PHOSPHATE SYNTHASE SUBUNIT HISF/H IGP SYNTHASE SUBUNIT HISF/H"/>
    <property type="match status" value="1"/>
</dbReference>
<evidence type="ECO:0000256" key="5">
    <source>
        <dbReference type="ARBA" id="ARBA00022605"/>
    </source>
</evidence>
<sequence>MLKKRLIVVLILRDGKVIQSVRFKHTNVIHWNPSIAVEFFDKWAADEIVVLDVSRNKNNRKLFYEVVSNLSKKCFVPLTVGGWIDGVEETRKVLRLGADKIAINTKAVINPEIISQLAEVFGSQCVVVSVDVKKHDGEYEVYINRGSEPTGLSPFNWAKKAQKSGAGEIFLNCIDRDGAREGFDLDLLRKVVESVEIPVIAMGGVFTWQHLVDGIIKGKADAVAAANIFHYTEHSAKKAKEFMKQAGIDMR</sequence>
<name>A0A1F5HAW1_9BACT</name>
<dbReference type="EC" id="4.3.2.10" evidence="4"/>
<gene>
    <name evidence="12" type="ORF">A2196_00740</name>
</gene>
<dbReference type="Pfam" id="PF00977">
    <property type="entry name" value="His_biosynth"/>
    <property type="match status" value="1"/>
</dbReference>
<dbReference type="InterPro" id="IPR011060">
    <property type="entry name" value="RibuloseP-bd_barrel"/>
</dbReference>
<evidence type="ECO:0000256" key="8">
    <source>
        <dbReference type="ARBA" id="ARBA00025475"/>
    </source>
</evidence>
<dbReference type="InterPro" id="IPR006062">
    <property type="entry name" value="His_biosynth"/>
</dbReference>
<dbReference type="Gene3D" id="3.20.20.70">
    <property type="entry name" value="Aldolase class I"/>
    <property type="match status" value="1"/>
</dbReference>
<comment type="subunit">
    <text evidence="3">Heterodimer of HisH and HisF.</text>
</comment>
<proteinExistence type="inferred from homology"/>
<keyword evidence="6 11" id="KW-0368">Histidine biosynthesis</keyword>
<dbReference type="PANTHER" id="PTHR21235:SF2">
    <property type="entry name" value="IMIDAZOLE GLYCEROL PHOSPHATE SYNTHASE HISHF"/>
    <property type="match status" value="1"/>
</dbReference>
<evidence type="ECO:0000256" key="11">
    <source>
        <dbReference type="RuleBase" id="RU003657"/>
    </source>
</evidence>
<evidence type="ECO:0000313" key="12">
    <source>
        <dbReference type="EMBL" id="OGE01220.1"/>
    </source>
</evidence>
<comment type="caution">
    <text evidence="12">The sequence shown here is derived from an EMBL/GenBank/DDBJ whole genome shotgun (WGS) entry which is preliminary data.</text>
</comment>
<dbReference type="InterPro" id="IPR050064">
    <property type="entry name" value="IGPS_HisA/HisF"/>
</dbReference>
<comment type="function">
    <text evidence="8">IGPS catalyzes the conversion of PRFAR and glutamine to IGP, AICAR and glutamate. The HisF subunit catalyzes the cyclization activity that produces IGP and AICAR from PRFAR using the ammonia provided by the HisH subunit.</text>
</comment>
<dbReference type="InterPro" id="IPR004651">
    <property type="entry name" value="HisF"/>
</dbReference>
<organism evidence="12 13">
    <name type="scientific">Candidatus Curtissbacteria bacterium RIFOXYA1_FULL_41_14</name>
    <dbReference type="NCBI Taxonomy" id="1797737"/>
    <lineage>
        <taxon>Bacteria</taxon>
        <taxon>Candidatus Curtissiibacteriota</taxon>
    </lineage>
</organism>
<evidence type="ECO:0000256" key="1">
    <source>
        <dbReference type="ARBA" id="ARBA00005091"/>
    </source>
</evidence>
<comment type="similarity">
    <text evidence="2 11">Belongs to the HisA/HisF family.</text>
</comment>
<comment type="catalytic activity">
    <reaction evidence="10">
        <text>5-[(5-phospho-1-deoxy-D-ribulos-1-ylimino)methylamino]-1-(5-phospho-beta-D-ribosyl)imidazole-4-carboxamide + L-glutamine = D-erythro-1-(imidazol-4-yl)glycerol 3-phosphate + 5-amino-1-(5-phospho-beta-D-ribosyl)imidazole-4-carboxamide + L-glutamate + H(+)</text>
        <dbReference type="Rhea" id="RHEA:24793"/>
        <dbReference type="ChEBI" id="CHEBI:15378"/>
        <dbReference type="ChEBI" id="CHEBI:29985"/>
        <dbReference type="ChEBI" id="CHEBI:58278"/>
        <dbReference type="ChEBI" id="CHEBI:58359"/>
        <dbReference type="ChEBI" id="CHEBI:58475"/>
        <dbReference type="ChEBI" id="CHEBI:58525"/>
        <dbReference type="EC" id="4.3.2.10"/>
    </reaction>
</comment>
<dbReference type="SUPFAM" id="SSF51366">
    <property type="entry name" value="Ribulose-phoshate binding barrel"/>
    <property type="match status" value="1"/>
</dbReference>
<dbReference type="Proteomes" id="UP000176751">
    <property type="component" value="Unassembled WGS sequence"/>
</dbReference>